<comment type="subcellular location">
    <subcellularLocation>
        <location evidence="1">Membrane</location>
        <topology evidence="1">Multi-pass membrane protein</topology>
    </subcellularLocation>
</comment>
<evidence type="ECO:0000256" key="3">
    <source>
        <dbReference type="ARBA" id="ARBA00022989"/>
    </source>
</evidence>
<dbReference type="InterPro" id="IPR007829">
    <property type="entry name" value="TM2"/>
</dbReference>
<keyword evidence="8" id="KW-1185">Reference proteome</keyword>
<feature type="domain" description="TM2" evidence="6">
    <location>
        <begin position="26"/>
        <end position="80"/>
    </location>
</feature>
<accession>I3WBU8</accession>
<protein>
    <recommendedName>
        <fullName evidence="6">TM2 domain-containing protein</fullName>
    </recommendedName>
</protein>
<name>I3WBU8_THESW</name>
<dbReference type="BioCyc" id="TSAC1094508:GLMA-2798-MONOMER"/>
<dbReference type="GO" id="GO:0016020">
    <property type="term" value="C:membrane"/>
    <property type="evidence" value="ECO:0007669"/>
    <property type="project" value="UniProtKB-SubCell"/>
</dbReference>
<proteinExistence type="predicted"/>
<keyword evidence="2 5" id="KW-0812">Transmembrane</keyword>
<reference evidence="7 8" key="1">
    <citation type="journal article" date="2014" name="Appl. Environ. Microbiol.">
        <title>Profile of Secreted Hydrolases, Associated Proteins, and SlpA in Thermoanaerobacterium saccharolyticum during the Degradation of Hemicellulose.</title>
        <authorList>
            <person name="Currie D.H."/>
            <person name="Guss A.M."/>
            <person name="Herring C.D."/>
            <person name="Giannone R.J."/>
            <person name="Johnson C.M."/>
            <person name="Lankford P.K."/>
            <person name="Brown S.D."/>
            <person name="Hettich R.L."/>
            <person name="Lynd L.R."/>
        </authorList>
    </citation>
    <scope>NUCLEOTIDE SEQUENCE [LARGE SCALE GENOMIC DNA]</scope>
    <source>
        <strain evidence="8">DSM 8691 / JW/SL-YS485</strain>
    </source>
</reference>
<dbReference type="AlphaFoldDB" id="I3WBU8"/>
<dbReference type="PANTHER" id="PTHR21016:SF25">
    <property type="entry name" value="TM2 DOMAIN-CONTAINING PROTEIN DDB_G0277895-RELATED"/>
    <property type="match status" value="1"/>
</dbReference>
<dbReference type="KEGG" id="tsh:Tsac_2752"/>
<dbReference type="InterPro" id="IPR050932">
    <property type="entry name" value="TM2D1-3-like"/>
</dbReference>
<dbReference type="PANTHER" id="PTHR21016">
    <property type="entry name" value="BETA-AMYLOID BINDING PROTEIN-RELATED"/>
    <property type="match status" value="1"/>
</dbReference>
<feature type="transmembrane region" description="Helical" evidence="5">
    <location>
        <begin position="29"/>
        <end position="49"/>
    </location>
</feature>
<dbReference type="EMBL" id="CP003185">
    <property type="protein sequence ID" value="AFK94299.1"/>
    <property type="molecule type" value="Genomic_DNA"/>
</dbReference>
<dbReference type="Proteomes" id="UP000006178">
    <property type="component" value="Plasmid pMU3262"/>
</dbReference>
<evidence type="ECO:0000259" key="6">
    <source>
        <dbReference type="Pfam" id="PF05154"/>
    </source>
</evidence>
<feature type="transmembrane region" description="Helical" evidence="5">
    <location>
        <begin position="55"/>
        <end position="84"/>
    </location>
</feature>
<evidence type="ECO:0000256" key="5">
    <source>
        <dbReference type="SAM" id="Phobius"/>
    </source>
</evidence>
<evidence type="ECO:0000256" key="1">
    <source>
        <dbReference type="ARBA" id="ARBA00004141"/>
    </source>
</evidence>
<gene>
    <name evidence="7" type="ordered locus">Tsac_2752</name>
</gene>
<sequence>MDNLQLKSQLNEKQLTIFNQEYDKKKRSVLIAWLLWFFLGGLGVHRFYLGKTVSGIILLAFTILISWATFFIPTAIWLIVDAFLLPKMIGDKNREIEKEIINQIKGVVTSETV</sequence>
<dbReference type="PATRIC" id="fig|1094508.3.peg.2783"/>
<evidence type="ECO:0000313" key="8">
    <source>
        <dbReference type="Proteomes" id="UP000006178"/>
    </source>
</evidence>
<evidence type="ECO:0000256" key="2">
    <source>
        <dbReference type="ARBA" id="ARBA00022692"/>
    </source>
</evidence>
<dbReference type="Pfam" id="PF05154">
    <property type="entry name" value="TM2"/>
    <property type="match status" value="1"/>
</dbReference>
<organism evidence="7 8">
    <name type="scientific">Thermoanaerobacterium saccharolyticum (strain DSM 8691 / JW/SL-YS485)</name>
    <dbReference type="NCBI Taxonomy" id="1094508"/>
    <lineage>
        <taxon>Bacteria</taxon>
        <taxon>Bacillati</taxon>
        <taxon>Bacillota</taxon>
        <taxon>Clostridia</taxon>
        <taxon>Thermoanaerobacterales</taxon>
        <taxon>Thermoanaerobacteraceae</taxon>
        <taxon>Thermoanaerobacterium</taxon>
    </lineage>
</organism>
<dbReference type="RefSeq" id="WP_014759570.1">
    <property type="nucleotide sequence ID" value="NC_017998.1"/>
</dbReference>
<keyword evidence="4 5" id="KW-0472">Membrane</keyword>
<geneLocation type="plasmid" evidence="7 8">
    <name>pMU3262</name>
</geneLocation>
<keyword evidence="3 5" id="KW-1133">Transmembrane helix</keyword>
<evidence type="ECO:0000313" key="7">
    <source>
        <dbReference type="EMBL" id="AFK94299.1"/>
    </source>
</evidence>
<keyword evidence="7" id="KW-0614">Plasmid</keyword>
<evidence type="ECO:0000256" key="4">
    <source>
        <dbReference type="ARBA" id="ARBA00023136"/>
    </source>
</evidence>